<comment type="subunit">
    <text evidence="12 13">Monomer. Binds crRNA and tracrRNA.</text>
</comment>
<comment type="caution">
    <text evidence="15">The sequence shown here is derived from an EMBL/GenBank/DDBJ whole genome shotgun (WGS) entry which is preliminary data.</text>
</comment>
<dbReference type="Gene3D" id="3.30.420.10">
    <property type="entry name" value="Ribonuclease H-like superfamily/Ribonuclease H"/>
    <property type="match status" value="1"/>
</dbReference>
<dbReference type="Pfam" id="PF16595">
    <property type="entry name" value="Cas9_PI"/>
    <property type="match status" value="1"/>
</dbReference>
<organism evidence="15 16">
    <name type="scientific">Eubacterium segne</name>
    <dbReference type="NCBI Taxonomy" id="2763045"/>
    <lineage>
        <taxon>Bacteria</taxon>
        <taxon>Bacillati</taxon>
        <taxon>Bacillota</taxon>
        <taxon>Clostridia</taxon>
        <taxon>Eubacteriales</taxon>
        <taxon>Eubacteriaceae</taxon>
        <taxon>Eubacterium</taxon>
    </lineage>
</organism>
<dbReference type="NCBIfam" id="TIGR01865">
    <property type="entry name" value="cas_Csn1"/>
    <property type="match status" value="1"/>
</dbReference>
<dbReference type="InterPro" id="IPR003615">
    <property type="entry name" value="HNH_nuc"/>
</dbReference>
<keyword evidence="3 13" id="KW-0540">Nuclease</keyword>
<evidence type="ECO:0000313" key="15">
    <source>
        <dbReference type="EMBL" id="MBC5668831.1"/>
    </source>
</evidence>
<keyword evidence="7" id="KW-0460">Magnesium</keyword>
<dbReference type="InterPro" id="IPR032237">
    <property type="entry name" value="Cas9_PI"/>
</dbReference>
<comment type="caution">
    <text evidence="13">Lacks conserved residue(s) required for the propagation of feature annotation.</text>
</comment>
<evidence type="ECO:0000256" key="6">
    <source>
        <dbReference type="ARBA" id="ARBA00022801"/>
    </source>
</evidence>
<sequence>MAYERYYLGLDMGTSSLGWAVTNEKYQLLRRKGKDLWGVRLFSEANTAADRRSHRTARRRLQREKARVGYLRELFAEEINKIDPGFYQRLADSKYHREDKESNQPFALFADTGYTDKEYYHDYPTIFHLRKALLDLNNTGKEYDVRLVYLAILNMFKHRGHFLNANLDEKSGSDLHKSVEQLNISMLDILGKRLEEVEQEKLENILSSKNYSNTARLEKLIELFQLSKSKNKQEVEILKLICGLKGTLSKIFENGDFNEDTVKMSISFRDANYEESITEVESILAEDEFEMLLIAKQIHDWAVLANIMSGEEYLSVARVKAYDKHKKDLEVLKRVLKSNSMDSYKKMFRIMEDNNYSAYVGSVNYKNEKVRRGAKHDTDEIFKKMKAIVSGCEDCEEKNYILCELDKGTFLPKQVTSSNGVIPNQVHKKELKRIIENAQKYLEFLTYKDESGLSVGEKIIKLFEFQIPYYVGPLSYKVGENEKMGKRGNMWSVRKESGAVLPWNFEQKIDIKKSAEKFINNLTNHCTYLNGETVLPKNSLLYEKYMVLNELNKLKINGEGISVELKQNIYNDLFKKGKRVTSKMLVKYLKDIGEVDANDNPEISGIDGDFTNRLANHKKFFEIFGKDNLTQEQINIAEDVIFYSTVYGDSRKFLSEKIREKYQNILDESQIKRILGMKFKDWGRFSRQLLELNGTDKQTGEVSSIISKMWNENYNFMELMAEDKFTYSEEIEQRVKKIEKTLSTMEYSDLDELYISAPVKRMVWQTILVLKELEKVMGYGPDKIFVEMAKGPGEKNQRKDSRKKKFLDLYKQCQKESRNWKSELEATEESKFKSKKLYLYYTQKGKCMYSGENIELTDLFNDNLYDIDHIYPRHFIKDDSIENNLVLVKKTHNAHKSDTFPIEESIRRNMHSIWKMLRDGNFITEEKYKRLMRNNEFTDKEQAEFISRQIVETRQGTKVITDLFEKTFPQSEVIYVKAGLVSDFRHKYGFLKCRNINDFHHANDAYLNIVVGNVYNTKFTKHPINFIKDYKRDPEKYKYHMDKLFEYPVSRGEENAWITKGGESFKMVRKMMAKNTPLVTRMNYEEHGGIADQTIYSAKEASKVNGDGYISVKSSDEKISDTCKYGGMKKYKGTYFVLVEHTEKGKRVRTLEDIPLYLKEQLDSREKLQQYFKKEKRFRYENPVVIYNRIKRHSLIKVNGFYLYLTGRTGKQLRVLNAVQLSLDAKMARYVKWITKVNDEYQSEAQYDEDEKITREKNLELYEVLKDKHMNKIYSKRPNAVGSKLNGGTEKFSDLPLSRQVYVLLQIIQLSQLINEGVDLREIGGSKASGTCKISKKISGNDEFKLINQSVTGLFENEIDLLTV</sequence>
<dbReference type="Proteomes" id="UP000597877">
    <property type="component" value="Unassembled WGS sequence"/>
</dbReference>
<evidence type="ECO:0000256" key="3">
    <source>
        <dbReference type="ARBA" id="ARBA00022722"/>
    </source>
</evidence>
<dbReference type="PROSITE" id="PS51749">
    <property type="entry name" value="HNH_CAS9"/>
    <property type="match status" value="1"/>
</dbReference>
<evidence type="ECO:0000256" key="8">
    <source>
        <dbReference type="ARBA" id="ARBA00022884"/>
    </source>
</evidence>
<evidence type="ECO:0000313" key="16">
    <source>
        <dbReference type="Proteomes" id="UP000597877"/>
    </source>
</evidence>
<evidence type="ECO:0000256" key="2">
    <source>
        <dbReference type="ARBA" id="ARBA00005244"/>
    </source>
</evidence>
<keyword evidence="8 13" id="KW-0694">RNA-binding</keyword>
<dbReference type="Pfam" id="PF13395">
    <property type="entry name" value="HNH_4"/>
    <property type="match status" value="1"/>
</dbReference>
<evidence type="ECO:0000256" key="12">
    <source>
        <dbReference type="ARBA" id="ARBA00046380"/>
    </source>
</evidence>
<protein>
    <recommendedName>
        <fullName evidence="13">CRISPR-associated endonuclease Cas9</fullName>
        <ecNumber evidence="13">3.1.-.-</ecNumber>
    </recommendedName>
</protein>
<keyword evidence="6 13" id="KW-0378">Hydrolase</keyword>
<comment type="similarity">
    <text evidence="13">Belongs to the CRISPR-associated Cas9 family.</text>
</comment>
<dbReference type="GO" id="GO:0004519">
    <property type="term" value="F:endonuclease activity"/>
    <property type="evidence" value="ECO:0007669"/>
    <property type="project" value="UniProtKB-KW"/>
</dbReference>
<evidence type="ECO:0000256" key="4">
    <source>
        <dbReference type="ARBA" id="ARBA00022723"/>
    </source>
</evidence>
<evidence type="ECO:0000259" key="14">
    <source>
        <dbReference type="PROSITE" id="PS51749"/>
    </source>
</evidence>
<keyword evidence="5 13" id="KW-0255">Endonuclease</keyword>
<dbReference type="HAMAP" id="MF_01480">
    <property type="entry name" value="Cas9"/>
    <property type="match status" value="1"/>
</dbReference>
<comment type="function">
    <text evidence="13">CRISPR (clustered regularly interspaced short palindromic repeat) is an adaptive immune system that provides protection against mobile genetic elements (viruses, transposable elements and conjugative plasmids). CRISPR clusters contain spacers, sequences complementary to antecedent mobile elements, and target invading nucleic acids. CRISPR clusters are transcribed and processed into CRISPR RNA (crRNA). In type II CRISPR systems correct processing of pre-crRNA requires a trans-encoded small RNA (tracrRNA), endogenous ribonuclease 3 (rnc) and this protein. The tracrRNA serves as a guide for ribonuclease 3-aided processing of pre-crRNA. Subsequently Cas9/crRNA/tracrRNA endonucleolytically cleaves linear or circular dsDNA target complementary to the spacer; Cas9 is inactive in the absence of the 2 guide RNAs (gRNA). Cas9 recognizes the protospacer adjacent motif (PAM) in the CRISPR repeat sequences to help distinguish self versus nonself, as targets within the bacterial CRISPR locus do not have PAMs. PAM recognition is also required for catalytic activity.</text>
</comment>
<evidence type="ECO:0000256" key="1">
    <source>
        <dbReference type="ARBA" id="ARBA00001946"/>
    </source>
</evidence>
<proteinExistence type="inferred from homology"/>
<dbReference type="Pfam" id="PF16593">
    <property type="entry name" value="Cas9-BH"/>
    <property type="match status" value="1"/>
</dbReference>
<feature type="domain" description="HNH Cas9-type" evidence="14">
    <location>
        <begin position="788"/>
        <end position="950"/>
    </location>
</feature>
<evidence type="ECO:0000256" key="5">
    <source>
        <dbReference type="ARBA" id="ARBA00022759"/>
    </source>
</evidence>
<dbReference type="InterPro" id="IPR036397">
    <property type="entry name" value="RNaseH_sf"/>
</dbReference>
<gene>
    <name evidence="13 15" type="primary">cas9</name>
    <name evidence="15" type="ORF">H8S00_12725</name>
</gene>
<evidence type="ECO:0000256" key="7">
    <source>
        <dbReference type="ARBA" id="ARBA00022842"/>
    </source>
</evidence>
<dbReference type="InterPro" id="IPR032240">
    <property type="entry name" value="Cas9_REC"/>
</dbReference>
<comment type="domain">
    <text evidence="13">Has 2 endonuclease domains. The discontinuous RuvC-like domain cleaves the target DNA noncomplementary to crRNA while the HNH nuclease domain cleaves the target DNA complementary to crRNA.</text>
</comment>
<keyword evidence="16" id="KW-1185">Reference proteome</keyword>
<comment type="similarity">
    <text evidence="2">Belongs to the CRISPR-associated protein Cas9 family. Subtype II-A subfamily.</text>
</comment>
<dbReference type="RefSeq" id="WP_118590136.1">
    <property type="nucleotide sequence ID" value="NZ_JACOOZ010000010.1"/>
</dbReference>
<comment type="cofactor">
    <cofactor evidence="1">
        <name>Mg(2+)</name>
        <dbReference type="ChEBI" id="CHEBI:18420"/>
    </cofactor>
</comment>
<evidence type="ECO:0000256" key="11">
    <source>
        <dbReference type="ARBA" id="ARBA00023211"/>
    </source>
</evidence>
<dbReference type="EMBL" id="JACOOZ010000010">
    <property type="protein sequence ID" value="MBC5668831.1"/>
    <property type="molecule type" value="Genomic_DNA"/>
</dbReference>
<keyword evidence="9 13" id="KW-0051">Antiviral defense</keyword>
<keyword evidence="10 13" id="KW-0238">DNA-binding</keyword>
<name>A0ABR7F5E5_9FIRM</name>
<reference evidence="15 16" key="1">
    <citation type="submission" date="2020-08" db="EMBL/GenBank/DDBJ databases">
        <title>Genome public.</title>
        <authorList>
            <person name="Liu C."/>
            <person name="Sun Q."/>
        </authorList>
    </citation>
    <scope>NUCLEOTIDE SEQUENCE [LARGE SCALE GENOMIC DNA]</scope>
    <source>
        <strain evidence="15 16">BX4</strain>
    </source>
</reference>
<keyword evidence="11" id="KW-0464">Manganese</keyword>
<feature type="active site" description="Proton acceptor for HNH nuclease domain" evidence="13">
    <location>
        <position position="869"/>
    </location>
</feature>
<accession>A0ABR7F5E5</accession>
<dbReference type="InterPro" id="IPR055228">
    <property type="entry name" value="Cas9_RuvC"/>
</dbReference>
<keyword evidence="4" id="KW-0479">Metal-binding</keyword>
<dbReference type="InterPro" id="IPR032239">
    <property type="entry name" value="Cas9-BH"/>
</dbReference>
<dbReference type="EC" id="3.1.-.-" evidence="13"/>
<evidence type="ECO:0000256" key="13">
    <source>
        <dbReference type="HAMAP-Rule" id="MF_01480"/>
    </source>
</evidence>
<dbReference type="Pfam" id="PF22702">
    <property type="entry name" value="Cas9_RuvC"/>
    <property type="match status" value="1"/>
</dbReference>
<evidence type="ECO:0000256" key="10">
    <source>
        <dbReference type="ARBA" id="ARBA00023125"/>
    </source>
</evidence>
<dbReference type="InterPro" id="IPR028629">
    <property type="entry name" value="Cas9"/>
</dbReference>
<evidence type="ECO:0000256" key="9">
    <source>
        <dbReference type="ARBA" id="ARBA00023118"/>
    </source>
</evidence>
<feature type="active site" description="For RuvC-like nuclease domain" evidence="13">
    <location>
        <position position="11"/>
    </location>
</feature>
<dbReference type="Gene3D" id="1.10.30.50">
    <property type="match status" value="1"/>
</dbReference>
<dbReference type="InterPro" id="IPR033114">
    <property type="entry name" value="HNH_CAS9"/>
</dbReference>
<dbReference type="Pfam" id="PF16592">
    <property type="entry name" value="Cas9_REC"/>
    <property type="match status" value="1"/>
</dbReference>